<organism evidence="3 4">
    <name type="scientific">Avibacterium paragallinarum</name>
    <name type="common">Haemophilus gallinarum</name>
    <dbReference type="NCBI Taxonomy" id="728"/>
    <lineage>
        <taxon>Bacteria</taxon>
        <taxon>Pseudomonadati</taxon>
        <taxon>Pseudomonadota</taxon>
        <taxon>Gammaproteobacteria</taxon>
        <taxon>Pasteurellales</taxon>
        <taxon>Pasteurellaceae</taxon>
        <taxon>Avibacterium</taxon>
    </lineage>
</organism>
<evidence type="ECO:0000313" key="2">
    <source>
        <dbReference type="EMBL" id="STO71372.1"/>
    </source>
</evidence>
<reference evidence="3 4" key="1">
    <citation type="submission" date="2018-06" db="EMBL/GenBank/DDBJ databases">
        <authorList>
            <consortium name="Pathogen Informatics"/>
            <person name="Doyle S."/>
        </authorList>
    </citation>
    <scope>NUCLEOTIDE SEQUENCE [LARGE SCALE GENOMIC DNA]</scope>
    <source>
        <strain evidence="3 4">NCTC11296</strain>
    </source>
</reference>
<keyword evidence="1" id="KW-1133">Transmembrane helix</keyword>
<dbReference type="Proteomes" id="UP000254465">
    <property type="component" value="Unassembled WGS sequence"/>
</dbReference>
<name>A0A377IBA9_AVIPA</name>
<dbReference type="AlphaFoldDB" id="A0A377IBA9"/>
<evidence type="ECO:0000313" key="3">
    <source>
        <dbReference type="EMBL" id="STO72513.1"/>
    </source>
</evidence>
<accession>A0A377IBA9</accession>
<dbReference type="EMBL" id="UGHK01000002">
    <property type="protein sequence ID" value="STO72513.1"/>
    <property type="molecule type" value="Genomic_DNA"/>
</dbReference>
<feature type="transmembrane region" description="Helical" evidence="1">
    <location>
        <begin position="24"/>
        <end position="41"/>
    </location>
</feature>
<evidence type="ECO:0000313" key="4">
    <source>
        <dbReference type="Proteomes" id="UP000254465"/>
    </source>
</evidence>
<proteinExistence type="predicted"/>
<dbReference type="EMBL" id="UGHK01000002">
    <property type="protein sequence ID" value="STO71372.1"/>
    <property type="molecule type" value="Genomic_DNA"/>
</dbReference>
<keyword evidence="1" id="KW-0812">Transmembrane</keyword>
<protein>
    <submittedName>
        <fullName evidence="3">Uncharacterized protein</fullName>
    </submittedName>
</protein>
<sequence>MKYLFSTACVGASAYLLGLDNPWGLGFLALGLVTVFIASVCN</sequence>
<gene>
    <name evidence="2" type="ORF">NCTC11296_01272</name>
    <name evidence="3" type="ORF">NCTC11296_02441</name>
</gene>
<keyword evidence="1" id="KW-0472">Membrane</keyword>
<evidence type="ECO:0000256" key="1">
    <source>
        <dbReference type="SAM" id="Phobius"/>
    </source>
</evidence>